<reference evidence="2" key="1">
    <citation type="submission" date="2017-04" db="EMBL/GenBank/DDBJ databases">
        <authorList>
            <person name="Porter S."/>
            <person name="Friesen M.L."/>
            <person name="Faber-Hammond J."/>
        </authorList>
    </citation>
    <scope>NUCLEOTIDE SEQUENCE</scope>
    <source>
        <strain evidence="2">Str16</strain>
    </source>
</reference>
<name>A0A508X4M0_9HYPH</name>
<protein>
    <submittedName>
        <fullName evidence="3">Uncharacterized protein</fullName>
    </submittedName>
</protein>
<keyword evidence="1" id="KW-0812">Transmembrane</keyword>
<keyword evidence="1" id="KW-0472">Membrane</keyword>
<proteinExistence type="predicted"/>
<gene>
    <name evidence="2" type="ORF">BMJ33_00250</name>
    <name evidence="3" type="ORF">EMEDMD4_600003</name>
</gene>
<keyword evidence="1" id="KW-1133">Transmembrane helix</keyword>
<evidence type="ECO:0000313" key="3">
    <source>
        <dbReference type="EMBL" id="VTZ64457.1"/>
    </source>
</evidence>
<evidence type="ECO:0000256" key="1">
    <source>
        <dbReference type="SAM" id="Phobius"/>
    </source>
</evidence>
<dbReference type="RefSeq" id="WP_012061755.1">
    <property type="nucleotide sequence ID" value="NZ_ATYC01000008.1"/>
</dbReference>
<dbReference type="EMBL" id="NBUC01000001">
    <property type="protein sequence ID" value="PLU10062.1"/>
    <property type="molecule type" value="Genomic_DNA"/>
</dbReference>
<evidence type="ECO:0000313" key="4">
    <source>
        <dbReference type="Proteomes" id="UP001190825"/>
    </source>
</evidence>
<reference evidence="2 4" key="2">
    <citation type="journal article" date="2018" name="FEMS Microbiol. Ecol.">
        <title>Co-invading symbiotic mutualists of Medicago polymorpha retain high ancestral diversity and contain diverse accessory genomes.</title>
        <authorList>
            <person name="Porter S.S."/>
            <person name="Faber-Hammond J.J."/>
            <person name="Friesen M.L."/>
        </authorList>
    </citation>
    <scope>NUCLEOTIDE SEQUENCE [LARGE SCALE GENOMIC DNA]</scope>
    <source>
        <strain evidence="2 4">Str16</strain>
    </source>
</reference>
<dbReference type="OMA" id="RIFDQDY"/>
<dbReference type="Proteomes" id="UP001190825">
    <property type="component" value="Unassembled WGS sequence"/>
</dbReference>
<dbReference type="Proteomes" id="UP000507954">
    <property type="component" value="Unassembled WGS sequence"/>
</dbReference>
<accession>A0A508X4M0</accession>
<dbReference type="EMBL" id="CABFNB010000129">
    <property type="protein sequence ID" value="VTZ64457.1"/>
    <property type="molecule type" value="Genomic_DNA"/>
</dbReference>
<keyword evidence="4" id="KW-1185">Reference proteome</keyword>
<evidence type="ECO:0000313" key="2">
    <source>
        <dbReference type="EMBL" id="PLU10062.1"/>
    </source>
</evidence>
<reference evidence="3" key="3">
    <citation type="submission" date="2019-06" db="EMBL/GenBank/DDBJ databases">
        <authorList>
            <person name="Le Quere A."/>
            <person name="Colella S."/>
        </authorList>
    </citation>
    <scope>NUCLEOTIDE SEQUENCE</scope>
    <source>
        <strain evidence="3">EmedicaeMD41</strain>
    </source>
</reference>
<organism evidence="3">
    <name type="scientific">Sinorhizobium medicae</name>
    <dbReference type="NCBI Taxonomy" id="110321"/>
    <lineage>
        <taxon>Bacteria</taxon>
        <taxon>Pseudomonadati</taxon>
        <taxon>Pseudomonadota</taxon>
        <taxon>Alphaproteobacteria</taxon>
        <taxon>Hyphomicrobiales</taxon>
        <taxon>Rhizobiaceae</taxon>
        <taxon>Sinorhizobium/Ensifer group</taxon>
        <taxon>Sinorhizobium</taxon>
    </lineage>
</organism>
<dbReference type="AlphaFoldDB" id="A0A508X4M0"/>
<feature type="transmembrane region" description="Helical" evidence="1">
    <location>
        <begin position="32"/>
        <end position="56"/>
    </location>
</feature>
<sequence length="68" mass="7334">MIRSVVEIIAAIFINSVGVALAAIGIESVDYGSFFQLLLVISAAIVLSAMAVWAALRIFDQDYPYRLG</sequence>